<dbReference type="EMBL" id="CP058905">
    <property type="protein sequence ID" value="QLK00679.1"/>
    <property type="molecule type" value="Genomic_DNA"/>
</dbReference>
<evidence type="ECO:0008006" key="3">
    <source>
        <dbReference type="Google" id="ProtNLM"/>
    </source>
</evidence>
<name>A0A7D6CG57_9ACTN</name>
<gene>
    <name evidence="2" type="ORF">HZU44_12130</name>
</gene>
<dbReference type="AlphaFoldDB" id="A0A7D6CG57"/>
<dbReference type="Gene3D" id="3.40.50.11550">
    <property type="match status" value="1"/>
</dbReference>
<feature type="signal peptide" evidence="1">
    <location>
        <begin position="1"/>
        <end position="31"/>
    </location>
</feature>
<organism evidence="2">
    <name type="scientific">Micromonospora carbonacea</name>
    <dbReference type="NCBI Taxonomy" id="47853"/>
    <lineage>
        <taxon>Bacteria</taxon>
        <taxon>Bacillati</taxon>
        <taxon>Actinomycetota</taxon>
        <taxon>Actinomycetes</taxon>
        <taxon>Micromonosporales</taxon>
        <taxon>Micromonosporaceae</taxon>
        <taxon>Micromonospora</taxon>
    </lineage>
</organism>
<sequence length="365" mass="38753">MTYQFSRRAMCRALLLGSAGLVAGCSTPQPAAPPGSTAEPRAVPAVDGIVAALRDHPVVAIGETHGSLELHDFLLTLIRDARFAAAAQVVAVEVGATAQPAIDAYLDRRLGDKALLATLRNSIFSDSGAADPRTVDLYRTVRDANADREPHHRTRILAADAPLSWQQVPASDTVDKDREAAMAAVIGAGALDQRQRVLWVVGGAHLATQAARGALERHAGQPIYTLSLYTGFGRRTQELEGRTAAWPVPAVVPTRGTWLTGVDQLGNPGAPGDVMQPVDPPARGTQPLPGTGLPTQPVQPTLADVDALLFLGRCGGLRPMLPPRSVFADHTYAAELNRRSRVMWGRDFDVDAYYAAASAQFGGRC</sequence>
<dbReference type="SUPFAM" id="SSF159501">
    <property type="entry name" value="EreA/ChaN-like"/>
    <property type="match status" value="1"/>
</dbReference>
<dbReference type="InterPro" id="IPR006311">
    <property type="entry name" value="TAT_signal"/>
</dbReference>
<keyword evidence="1" id="KW-0732">Signal</keyword>
<dbReference type="PROSITE" id="PS51257">
    <property type="entry name" value="PROKAR_LIPOPROTEIN"/>
    <property type="match status" value="1"/>
</dbReference>
<reference evidence="2" key="1">
    <citation type="submission" date="2020-08" db="EMBL/GenBank/DDBJ databases">
        <title>A bifunctional nitrone conjugated secondary metabolite targeting the ribosome.</title>
        <authorList>
            <person name="Limbrick E.M."/>
            <person name="Graf M."/>
            <person name="Derewacz D.K."/>
            <person name="Nguyen F."/>
            <person name="Spraggins J.M."/>
            <person name="Wieland M."/>
            <person name="Ynigez-Gutierrez A.E."/>
            <person name="Reisman B.J."/>
            <person name="Zinshteyn B."/>
            <person name="McCulloch K."/>
            <person name="Iverson T.M."/>
            <person name="Green R."/>
            <person name="Wilson D.N."/>
            <person name="Bachmann B.O."/>
        </authorList>
    </citation>
    <scope>NUCLEOTIDE SEQUENCE</scope>
    <source>
        <strain evidence="2">Africana</strain>
    </source>
</reference>
<proteinExistence type="predicted"/>
<protein>
    <recommendedName>
        <fullName evidence="3">ChaN family lipoprotein</fullName>
    </recommendedName>
</protein>
<evidence type="ECO:0000313" key="2">
    <source>
        <dbReference type="EMBL" id="QLK00679.1"/>
    </source>
</evidence>
<feature type="chain" id="PRO_5027693420" description="ChaN family lipoprotein" evidence="1">
    <location>
        <begin position="32"/>
        <end position="365"/>
    </location>
</feature>
<accession>A0A7D6CG57</accession>
<dbReference type="PROSITE" id="PS51318">
    <property type="entry name" value="TAT"/>
    <property type="match status" value="1"/>
</dbReference>
<evidence type="ECO:0000256" key="1">
    <source>
        <dbReference type="SAM" id="SignalP"/>
    </source>
</evidence>